<dbReference type="InterPro" id="IPR027417">
    <property type="entry name" value="P-loop_NTPase"/>
</dbReference>
<dbReference type="InterPro" id="IPR016032">
    <property type="entry name" value="Sig_transdc_resp-reg_C-effctor"/>
</dbReference>
<reference evidence="5 6" key="1">
    <citation type="submission" date="2015-09" db="EMBL/GenBank/DDBJ databases">
        <title>Genome sequencing project for genomic taxonomy and phylogenomics of Bacillus-like bacteria.</title>
        <authorList>
            <person name="Liu B."/>
            <person name="Wang J."/>
            <person name="Zhu Y."/>
            <person name="Liu G."/>
            <person name="Chen Q."/>
            <person name="Chen Z."/>
            <person name="Lan J."/>
            <person name="Che J."/>
            <person name="Ge C."/>
            <person name="Shi H."/>
            <person name="Pan Z."/>
            <person name="Liu X."/>
        </authorList>
    </citation>
    <scope>NUCLEOTIDE SEQUENCE [LARGE SCALE GENOMIC DNA]</scope>
    <source>
        <strain evidence="5 6">DSM 8552</strain>
    </source>
</reference>
<evidence type="ECO:0000313" key="6">
    <source>
        <dbReference type="Proteomes" id="UP000051063"/>
    </source>
</evidence>
<dbReference type="InterPro" id="IPR059106">
    <property type="entry name" value="WHD_MalT"/>
</dbReference>
<dbReference type="Pfam" id="PF17874">
    <property type="entry name" value="TPR_MalT"/>
    <property type="match status" value="1"/>
</dbReference>
<dbReference type="InterPro" id="IPR011990">
    <property type="entry name" value="TPR-like_helical_dom_sf"/>
</dbReference>
<evidence type="ECO:0000256" key="1">
    <source>
        <dbReference type="ARBA" id="ARBA00023015"/>
    </source>
</evidence>
<keyword evidence="2" id="KW-0238">DNA-binding</keyword>
<dbReference type="Gene3D" id="1.25.40.10">
    <property type="entry name" value="Tetratricopeptide repeat domain"/>
    <property type="match status" value="1"/>
</dbReference>
<evidence type="ECO:0000256" key="2">
    <source>
        <dbReference type="ARBA" id="ARBA00023125"/>
    </source>
</evidence>
<dbReference type="PANTHER" id="PTHR44688:SF16">
    <property type="entry name" value="DNA-BINDING TRANSCRIPTIONAL ACTIVATOR DEVR_DOSR"/>
    <property type="match status" value="1"/>
</dbReference>
<dbReference type="Pfam" id="PF00196">
    <property type="entry name" value="GerE"/>
    <property type="match status" value="1"/>
</dbReference>
<feature type="domain" description="HTH luxR-type" evidence="4">
    <location>
        <begin position="795"/>
        <end position="860"/>
    </location>
</feature>
<dbReference type="PRINTS" id="PR00038">
    <property type="entry name" value="HTHLUXR"/>
</dbReference>
<dbReference type="PANTHER" id="PTHR44688">
    <property type="entry name" value="DNA-BINDING TRANSCRIPTIONAL ACTIVATOR DEVR_DOSR"/>
    <property type="match status" value="1"/>
</dbReference>
<name>A0ABR5N5S6_BRECH</name>
<evidence type="ECO:0000256" key="3">
    <source>
        <dbReference type="ARBA" id="ARBA00023163"/>
    </source>
</evidence>
<keyword evidence="6" id="KW-1185">Reference proteome</keyword>
<dbReference type="SUPFAM" id="SSF52540">
    <property type="entry name" value="P-loop containing nucleoside triphosphate hydrolases"/>
    <property type="match status" value="1"/>
</dbReference>
<proteinExistence type="predicted"/>
<keyword evidence="3" id="KW-0804">Transcription</keyword>
<gene>
    <name evidence="5" type="ORF">AN963_13165</name>
</gene>
<evidence type="ECO:0000259" key="4">
    <source>
        <dbReference type="PROSITE" id="PS50043"/>
    </source>
</evidence>
<dbReference type="PROSITE" id="PS50043">
    <property type="entry name" value="HTH_LUXR_2"/>
    <property type="match status" value="1"/>
</dbReference>
<dbReference type="Gene3D" id="1.10.10.10">
    <property type="entry name" value="Winged helix-like DNA-binding domain superfamily/Winged helix DNA-binding domain"/>
    <property type="match status" value="1"/>
</dbReference>
<comment type="caution">
    <text evidence="5">The sequence shown here is derived from an EMBL/GenBank/DDBJ whole genome shotgun (WGS) entry which is preliminary data.</text>
</comment>
<accession>A0ABR5N5S6</accession>
<evidence type="ECO:0000313" key="5">
    <source>
        <dbReference type="EMBL" id="KQL45964.1"/>
    </source>
</evidence>
<sequence length="869" mass="99007">MVQLPRSIMLKTKTTLPASPSTSVRRNHLLEQMDEGISCKLTILCAPAGYGKTTLLVHWAHQQSTRPAWLSLDEMDNDLIRFWKYVVHTLSESCFPELAERLEPLMGAISHTSIYTFIDSLLYELDTIQQPVFLLLDDYHSIYEEQIHLSLSYLIDYLPYHVHLYIASRNAMPFATTKWTLRGQARQITLEQLRFTQQETASFYRDAHGISLEPKQIDRLMESTEGWVAGLQLAAISLANPVNHDRFFDGFNGSHRNISEYLLHEVWLRLPTDVQSFLLATCILQRMDAPLCNRVTNQSQSQQMLTFLYQQNIFLISLDDYQNWYRYHHLFGEFLQGQLRQLDPLKAIDLHRVASECLAERDFYDEAIDHAFAASDFPFAARLLETNFPQMIARGELSTLLHWLTRFPRPSEMLPPPLRLLSAFLQILCGQAEQAQKEIPSLEATCAAIEDPEEQEQFLSGLFFVRANLHFALGQFETILSESDTLYKKLPESPLFFAFNYNTTEPFIRQTTLGIKGMLSPQTEYVGKVFSGKLVAHGWQDSLFNTYVIQALAEGYYEWNRLEDSSTLLEQVEPIARRQKIPGLLVPYSLTKAKIELATGSPFLARKIVEEAMETVQIWSDDYWLNPLRAFLARVHLAEGNIDLATEQLAKLPSFFCEKPAIQRELELLTFVRYLLAKQQPQDTFWILDTLKLASKREGLLTSQVDIAILQALANQQLGQTDDALAFLQEALVIGEANDYVRSFLDDGAALYPLLSASKLRSKTQSNNKPISPAYVKKLLDLISKKESKRKTDHSSPLLEPLTGKEMILLSMLSQGASNKEIAEELGNTIGTVKVYLHRIYGKLGVTNRTQALLKAQEISLLETGPTSY</sequence>
<dbReference type="SMART" id="SM00421">
    <property type="entry name" value="HTH_LUXR"/>
    <property type="match status" value="1"/>
</dbReference>
<dbReference type="Proteomes" id="UP000051063">
    <property type="component" value="Unassembled WGS sequence"/>
</dbReference>
<dbReference type="RefSeq" id="WP_055745034.1">
    <property type="nucleotide sequence ID" value="NZ_LJJB01000010.1"/>
</dbReference>
<dbReference type="SUPFAM" id="SSF46894">
    <property type="entry name" value="C-terminal effector domain of the bipartite response regulators"/>
    <property type="match status" value="1"/>
</dbReference>
<dbReference type="Gene3D" id="3.40.50.300">
    <property type="entry name" value="P-loop containing nucleotide triphosphate hydrolases"/>
    <property type="match status" value="1"/>
</dbReference>
<dbReference type="InterPro" id="IPR036388">
    <property type="entry name" value="WH-like_DNA-bd_sf"/>
</dbReference>
<dbReference type="EMBL" id="LJJB01000010">
    <property type="protein sequence ID" value="KQL45964.1"/>
    <property type="molecule type" value="Genomic_DNA"/>
</dbReference>
<keyword evidence="1" id="KW-0805">Transcription regulation</keyword>
<dbReference type="InterPro" id="IPR000792">
    <property type="entry name" value="Tscrpt_reg_LuxR_C"/>
</dbReference>
<organism evidence="5 6">
    <name type="scientific">Brevibacillus choshinensis</name>
    <dbReference type="NCBI Taxonomy" id="54911"/>
    <lineage>
        <taxon>Bacteria</taxon>
        <taxon>Bacillati</taxon>
        <taxon>Bacillota</taxon>
        <taxon>Bacilli</taxon>
        <taxon>Bacillales</taxon>
        <taxon>Paenibacillaceae</taxon>
        <taxon>Brevibacillus</taxon>
    </lineage>
</organism>
<dbReference type="SUPFAM" id="SSF48452">
    <property type="entry name" value="TPR-like"/>
    <property type="match status" value="1"/>
</dbReference>
<dbReference type="Pfam" id="PF25873">
    <property type="entry name" value="WHD_MalT"/>
    <property type="match status" value="1"/>
</dbReference>
<protein>
    <submittedName>
        <fullName evidence="5">Transcriptional regulator</fullName>
    </submittedName>
</protein>
<dbReference type="CDD" id="cd06170">
    <property type="entry name" value="LuxR_C_like"/>
    <property type="match status" value="1"/>
</dbReference>
<dbReference type="InterPro" id="IPR041617">
    <property type="entry name" value="TPR_MalT"/>
</dbReference>